<organism evidence="24">
    <name type="scientific">Vibrio sp. HB236076</name>
    <dbReference type="NCBI Taxonomy" id="3232307"/>
    <lineage>
        <taxon>Bacteria</taxon>
        <taxon>Pseudomonadati</taxon>
        <taxon>Pseudomonadota</taxon>
        <taxon>Gammaproteobacteria</taxon>
        <taxon>Vibrionales</taxon>
        <taxon>Vibrionaceae</taxon>
        <taxon>Vibrio</taxon>
    </lineage>
</organism>
<evidence type="ECO:0000256" key="19">
    <source>
        <dbReference type="SAM" id="Phobius"/>
    </source>
</evidence>
<reference evidence="24" key="1">
    <citation type="submission" date="2024-07" db="EMBL/GenBank/DDBJ databases">
        <title>Genome Analysis of a Potential Novel Vibrio Species Secreting pH- and Thermo-stable Alginate Lyase and its Application in Producing Alginate Oligosaccharides.</title>
        <authorList>
            <person name="Huang H."/>
            <person name="Bao K."/>
        </authorList>
    </citation>
    <scope>NUCLEOTIDE SEQUENCE</scope>
    <source>
        <strain evidence="24">HB236076</strain>
    </source>
</reference>
<dbReference type="CDD" id="cd17546">
    <property type="entry name" value="REC_hyHK_CKI1_RcsC-like"/>
    <property type="match status" value="1"/>
</dbReference>
<keyword evidence="11 24" id="KW-0067">ATP-binding</keyword>
<keyword evidence="6" id="KW-0808">Transferase</keyword>
<dbReference type="EMBL" id="CP162601">
    <property type="protein sequence ID" value="XDK26254.1"/>
    <property type="molecule type" value="Genomic_DNA"/>
</dbReference>
<dbReference type="GO" id="GO:0005886">
    <property type="term" value="C:plasma membrane"/>
    <property type="evidence" value="ECO:0007669"/>
    <property type="project" value="UniProtKB-SubCell"/>
</dbReference>
<dbReference type="EC" id="2.7.13.3" evidence="3"/>
<evidence type="ECO:0000256" key="1">
    <source>
        <dbReference type="ARBA" id="ARBA00000085"/>
    </source>
</evidence>
<feature type="domain" description="HAMP" evidence="22">
    <location>
        <begin position="168"/>
        <end position="220"/>
    </location>
</feature>
<dbReference type="InterPro" id="IPR036097">
    <property type="entry name" value="HisK_dim/P_sf"/>
</dbReference>
<dbReference type="InterPro" id="IPR003661">
    <property type="entry name" value="HisK_dim/P_dom"/>
</dbReference>
<keyword evidence="9" id="KW-0418">Kinase</keyword>
<feature type="modified residue" description="Phosphohistidine" evidence="17">
    <location>
        <position position="803"/>
    </location>
</feature>
<dbReference type="InterPro" id="IPR036641">
    <property type="entry name" value="HPT_dom_sf"/>
</dbReference>
<comment type="subunit">
    <text evidence="15">At low DSF concentrations, interacts with RpfF.</text>
</comment>
<dbReference type="Gene3D" id="1.10.287.130">
    <property type="match status" value="1"/>
</dbReference>
<dbReference type="PROSITE" id="PS50894">
    <property type="entry name" value="HPT"/>
    <property type="match status" value="1"/>
</dbReference>
<proteinExistence type="predicted"/>
<dbReference type="Pfam" id="PF00072">
    <property type="entry name" value="Response_reg"/>
    <property type="match status" value="1"/>
</dbReference>
<dbReference type="PROSITE" id="PS50110">
    <property type="entry name" value="RESPONSE_REGULATORY"/>
    <property type="match status" value="1"/>
</dbReference>
<feature type="modified residue" description="4-aspartylphosphate" evidence="18">
    <location>
        <position position="663"/>
    </location>
</feature>
<evidence type="ECO:0000256" key="18">
    <source>
        <dbReference type="PROSITE-ProRule" id="PRU00169"/>
    </source>
</evidence>
<dbReference type="Gene3D" id="6.10.340.10">
    <property type="match status" value="1"/>
</dbReference>
<evidence type="ECO:0000256" key="6">
    <source>
        <dbReference type="ARBA" id="ARBA00022679"/>
    </source>
</evidence>
<sequence length="944" mass="107914">MKIRTKIITPILFFLILLIAINEIAVFPYFKSKQTDLIIETESAQMNILGPIIAEEIASGDISKIYSIMNRQEHFTNQTSKNRFHILNKDNIVIYPLGKMAPHEVDSLELKTINRSIFWNNKKVGKLIYQFSIEDKLQNIDDQITSHRILTVFTAMFILIFYTWWNRKLLINPLQELIRNAKAIQNGNYKQKLTITTKDEFRDVYLAFNKMSAKIDTTNQELNTALNQANLAVKIKSQFLANMSHEIRTPMNGIIGLNYLLRKTRLNDEQENILEKIEKSTNKLLNIINDILDSSKIESGKLSIENIPFHIDDVLKCIHDTNYISASEKSIQLKFTKQISLCNFLIGDPNRLEQILNNLVSNAIKFTEHGFVHINISSEKISNKNDFLKIKVIDTGIGIKPSKLERLFEPFTQEDSSTTRKYGGTGLGLSISKQLSELMQGRLSVKSELNNGSTFQLEIPIYTPNLTLKNKDKTFRSIFNIYISDNDLHSESIMRKLNLPYKTIGNVDMENELIAKNNVFLFFFPSSCSLFSQEKTIKKLSNAPSNKKIIFVFFEHKRSSRQLELLPNNMKTYNLDHSLSIEKISSELNYILSSESRFVNHTAPETTQFHDKKTILLVEDNPINTSVTKKILESDHIDVKCCENGLEAITVLKDQHFDLILMDIQMPKMDGLTATKIIRHDLKIQTPIIALSAQALKNEVADSLSCGMNGHISKPIDPDDLKQTIAEWLTAKDNTNTADMKQIQHMENREILDVDRALSRLNNDSVLLSKLLEHFLQDIIHFQDYAKECLSSSKTDELRQIAHKLRGSASTIGAYKLAQCLFDLEQLSNKSEMTLITEHLQLSIECALLTHQQGTFFLTGLNNQTLRIKIENHQQSLLSLLEKIIPLLENSDAAVIDELSVLKHHEHTTNIKQLIDCISNYDFDLAHKLAVSILLEHNKMEPSN</sequence>
<keyword evidence="5 18" id="KW-0597">Phosphoprotein</keyword>
<evidence type="ECO:0000256" key="16">
    <source>
        <dbReference type="ARBA" id="ARBA00068150"/>
    </source>
</evidence>
<dbReference type="SUPFAM" id="SSF158472">
    <property type="entry name" value="HAMP domain-like"/>
    <property type="match status" value="1"/>
</dbReference>
<keyword evidence="10" id="KW-0378">Hydrolase</keyword>
<dbReference type="SMART" id="SM00304">
    <property type="entry name" value="HAMP"/>
    <property type="match status" value="1"/>
</dbReference>
<dbReference type="FunFam" id="3.30.565.10:FF:000010">
    <property type="entry name" value="Sensor histidine kinase RcsC"/>
    <property type="match status" value="1"/>
</dbReference>
<evidence type="ECO:0000313" key="24">
    <source>
        <dbReference type="EMBL" id="XDK26254.1"/>
    </source>
</evidence>
<accession>A0AB39HDY5</accession>
<dbReference type="Gene3D" id="1.20.120.160">
    <property type="entry name" value="HPT domain"/>
    <property type="match status" value="1"/>
</dbReference>
<dbReference type="RefSeq" id="WP_306101578.1">
    <property type="nucleotide sequence ID" value="NZ_CP162601.1"/>
</dbReference>
<evidence type="ECO:0000256" key="12">
    <source>
        <dbReference type="ARBA" id="ARBA00022989"/>
    </source>
</evidence>
<dbReference type="PANTHER" id="PTHR45339">
    <property type="entry name" value="HYBRID SIGNAL TRANSDUCTION HISTIDINE KINASE J"/>
    <property type="match status" value="1"/>
</dbReference>
<dbReference type="Pfam" id="PF01627">
    <property type="entry name" value="Hpt"/>
    <property type="match status" value="1"/>
</dbReference>
<dbReference type="InterPro" id="IPR005467">
    <property type="entry name" value="His_kinase_dom"/>
</dbReference>
<dbReference type="InterPro" id="IPR003594">
    <property type="entry name" value="HATPase_dom"/>
</dbReference>
<keyword evidence="13" id="KW-0902">Two-component regulatory system</keyword>
<dbReference type="Pfam" id="PF00672">
    <property type="entry name" value="HAMP"/>
    <property type="match status" value="1"/>
</dbReference>
<dbReference type="InterPro" id="IPR003660">
    <property type="entry name" value="HAMP_dom"/>
</dbReference>
<dbReference type="InterPro" id="IPR008207">
    <property type="entry name" value="Sig_transdc_His_kin_Hpt_dom"/>
</dbReference>
<dbReference type="SMART" id="SM00388">
    <property type="entry name" value="HisKA"/>
    <property type="match status" value="1"/>
</dbReference>
<dbReference type="PANTHER" id="PTHR45339:SF1">
    <property type="entry name" value="HYBRID SIGNAL TRANSDUCTION HISTIDINE KINASE J"/>
    <property type="match status" value="1"/>
</dbReference>
<keyword evidence="8" id="KW-0547">Nucleotide-binding</keyword>
<protein>
    <recommendedName>
        <fullName evidence="16">Sensory/regulatory protein RpfC</fullName>
        <ecNumber evidence="3">2.7.13.3</ecNumber>
    </recommendedName>
</protein>
<dbReference type="FunFam" id="1.10.287.130:FF:000002">
    <property type="entry name" value="Two-component osmosensing histidine kinase"/>
    <property type="match status" value="1"/>
</dbReference>
<dbReference type="GO" id="GO:0016787">
    <property type="term" value="F:hydrolase activity"/>
    <property type="evidence" value="ECO:0007669"/>
    <property type="project" value="UniProtKB-KW"/>
</dbReference>
<dbReference type="SUPFAM" id="SSF47226">
    <property type="entry name" value="Histidine-containing phosphotransfer domain, HPT domain"/>
    <property type="match status" value="1"/>
</dbReference>
<evidence type="ECO:0000256" key="15">
    <source>
        <dbReference type="ARBA" id="ARBA00064003"/>
    </source>
</evidence>
<evidence type="ECO:0000256" key="7">
    <source>
        <dbReference type="ARBA" id="ARBA00022692"/>
    </source>
</evidence>
<dbReference type="InterPro" id="IPR001789">
    <property type="entry name" value="Sig_transdc_resp-reg_receiver"/>
</dbReference>
<dbReference type="InterPro" id="IPR011006">
    <property type="entry name" value="CheY-like_superfamily"/>
</dbReference>
<evidence type="ECO:0000259" key="21">
    <source>
        <dbReference type="PROSITE" id="PS50110"/>
    </source>
</evidence>
<keyword evidence="12 19" id="KW-1133">Transmembrane helix</keyword>
<dbReference type="PRINTS" id="PR00344">
    <property type="entry name" value="BCTRLSENSOR"/>
</dbReference>
<dbReference type="Gene3D" id="3.40.50.2300">
    <property type="match status" value="1"/>
</dbReference>
<evidence type="ECO:0000256" key="4">
    <source>
        <dbReference type="ARBA" id="ARBA00022475"/>
    </source>
</evidence>
<feature type="domain" description="HPt" evidence="23">
    <location>
        <begin position="764"/>
        <end position="857"/>
    </location>
</feature>
<dbReference type="KEGG" id="vih:AB0763_06355"/>
<gene>
    <name evidence="24" type="ORF">AB0763_06355</name>
</gene>
<comment type="subcellular location">
    <subcellularLocation>
        <location evidence="2">Cell membrane</location>
        <topology evidence="2">Multi-pass membrane protein</topology>
    </subcellularLocation>
</comment>
<dbReference type="PROSITE" id="PS50109">
    <property type="entry name" value="HIS_KIN"/>
    <property type="match status" value="1"/>
</dbReference>
<evidence type="ECO:0000256" key="10">
    <source>
        <dbReference type="ARBA" id="ARBA00022801"/>
    </source>
</evidence>
<dbReference type="SUPFAM" id="SSF55874">
    <property type="entry name" value="ATPase domain of HSP90 chaperone/DNA topoisomerase II/histidine kinase"/>
    <property type="match status" value="1"/>
</dbReference>
<dbReference type="GO" id="GO:0000155">
    <property type="term" value="F:phosphorelay sensor kinase activity"/>
    <property type="evidence" value="ECO:0007669"/>
    <property type="project" value="InterPro"/>
</dbReference>
<evidence type="ECO:0000256" key="5">
    <source>
        <dbReference type="ARBA" id="ARBA00022553"/>
    </source>
</evidence>
<evidence type="ECO:0000256" key="3">
    <source>
        <dbReference type="ARBA" id="ARBA00012438"/>
    </source>
</evidence>
<keyword evidence="7 19" id="KW-0812">Transmembrane</keyword>
<dbReference type="AlphaFoldDB" id="A0AB39HDY5"/>
<evidence type="ECO:0000259" key="20">
    <source>
        <dbReference type="PROSITE" id="PS50109"/>
    </source>
</evidence>
<dbReference type="InterPro" id="IPR004358">
    <property type="entry name" value="Sig_transdc_His_kin-like_C"/>
</dbReference>
<feature type="transmembrane region" description="Helical" evidence="19">
    <location>
        <begin position="12"/>
        <end position="30"/>
    </location>
</feature>
<dbReference type="SUPFAM" id="SSF47384">
    <property type="entry name" value="Homodimeric domain of signal transducing histidine kinase"/>
    <property type="match status" value="1"/>
</dbReference>
<name>A0AB39HDY5_9VIBR</name>
<evidence type="ECO:0000259" key="22">
    <source>
        <dbReference type="PROSITE" id="PS50885"/>
    </source>
</evidence>
<dbReference type="Pfam" id="PF00512">
    <property type="entry name" value="HisKA"/>
    <property type="match status" value="1"/>
</dbReference>
<evidence type="ECO:0000256" key="14">
    <source>
        <dbReference type="ARBA" id="ARBA00023136"/>
    </source>
</evidence>
<dbReference type="CDD" id="cd06225">
    <property type="entry name" value="HAMP"/>
    <property type="match status" value="1"/>
</dbReference>
<evidence type="ECO:0000256" key="11">
    <source>
        <dbReference type="ARBA" id="ARBA00022840"/>
    </source>
</evidence>
<evidence type="ECO:0000256" key="8">
    <source>
        <dbReference type="ARBA" id="ARBA00022741"/>
    </source>
</evidence>
<dbReference type="PROSITE" id="PS50885">
    <property type="entry name" value="HAMP"/>
    <property type="match status" value="1"/>
</dbReference>
<evidence type="ECO:0000256" key="2">
    <source>
        <dbReference type="ARBA" id="ARBA00004651"/>
    </source>
</evidence>
<evidence type="ECO:0000256" key="13">
    <source>
        <dbReference type="ARBA" id="ARBA00023012"/>
    </source>
</evidence>
<dbReference type="GO" id="GO:0005524">
    <property type="term" value="F:ATP binding"/>
    <property type="evidence" value="ECO:0007669"/>
    <property type="project" value="UniProtKB-KW"/>
</dbReference>
<evidence type="ECO:0000256" key="9">
    <source>
        <dbReference type="ARBA" id="ARBA00022777"/>
    </source>
</evidence>
<dbReference type="CDD" id="cd16922">
    <property type="entry name" value="HATPase_EvgS-ArcB-TorS-like"/>
    <property type="match status" value="1"/>
</dbReference>
<evidence type="ECO:0000259" key="23">
    <source>
        <dbReference type="PROSITE" id="PS50894"/>
    </source>
</evidence>
<dbReference type="SMART" id="SM00448">
    <property type="entry name" value="REC"/>
    <property type="match status" value="1"/>
</dbReference>
<feature type="domain" description="Response regulatory" evidence="21">
    <location>
        <begin position="614"/>
        <end position="729"/>
    </location>
</feature>
<keyword evidence="14 19" id="KW-0472">Membrane</keyword>
<dbReference type="Pfam" id="PF02518">
    <property type="entry name" value="HATPase_c"/>
    <property type="match status" value="1"/>
</dbReference>
<keyword evidence="4" id="KW-1003">Cell membrane</keyword>
<dbReference type="CDD" id="cd00082">
    <property type="entry name" value="HisKA"/>
    <property type="match status" value="1"/>
</dbReference>
<comment type="catalytic activity">
    <reaction evidence="1">
        <text>ATP + protein L-histidine = ADP + protein N-phospho-L-histidine.</text>
        <dbReference type="EC" id="2.7.13.3"/>
    </reaction>
</comment>
<dbReference type="InterPro" id="IPR036890">
    <property type="entry name" value="HATPase_C_sf"/>
</dbReference>
<evidence type="ECO:0000256" key="17">
    <source>
        <dbReference type="PROSITE-ProRule" id="PRU00110"/>
    </source>
</evidence>
<dbReference type="SUPFAM" id="SSF52172">
    <property type="entry name" value="CheY-like"/>
    <property type="match status" value="1"/>
</dbReference>
<dbReference type="SMART" id="SM00387">
    <property type="entry name" value="HATPase_c"/>
    <property type="match status" value="1"/>
</dbReference>
<dbReference type="Gene3D" id="3.30.565.10">
    <property type="entry name" value="Histidine kinase-like ATPase, C-terminal domain"/>
    <property type="match status" value="1"/>
</dbReference>
<feature type="domain" description="Histidine kinase" evidence="20">
    <location>
        <begin position="242"/>
        <end position="463"/>
    </location>
</feature>